<accession>A0A443HTA5</accession>
<dbReference type="EMBL" id="RCNU01000006">
    <property type="protein sequence ID" value="RWQ95041.1"/>
    <property type="molecule type" value="Genomic_DNA"/>
</dbReference>
<dbReference type="STRING" id="264951.A0A443HTA5"/>
<dbReference type="InterPro" id="IPR039601">
    <property type="entry name" value="Rrn5"/>
</dbReference>
<dbReference type="GO" id="GO:0001181">
    <property type="term" value="F:RNA polymerase I general transcription initiation factor activity"/>
    <property type="evidence" value="ECO:0007669"/>
    <property type="project" value="TreeGrafter"/>
</dbReference>
<protein>
    <recommendedName>
        <fullName evidence="4">Myb-like domain-containing protein</fullName>
    </recommendedName>
</protein>
<comment type="caution">
    <text evidence="2">The sequence shown here is derived from an EMBL/GenBank/DDBJ whole genome shotgun (WGS) entry which is preliminary data.</text>
</comment>
<dbReference type="PANTHER" id="PTHR28079">
    <property type="entry name" value="RNA POLYMERASE I-SPECIFIC TRANSCRIPTION INITIATION FACTOR RRN5"/>
    <property type="match status" value="1"/>
</dbReference>
<evidence type="ECO:0000256" key="1">
    <source>
        <dbReference type="SAM" id="MobiDB-lite"/>
    </source>
</evidence>
<feature type="compositionally biased region" description="Basic and acidic residues" evidence="1">
    <location>
        <begin position="401"/>
        <end position="411"/>
    </location>
</feature>
<dbReference type="GO" id="GO:0042790">
    <property type="term" value="P:nucleolar large rRNA transcription by RNA polymerase I"/>
    <property type="evidence" value="ECO:0007669"/>
    <property type="project" value="InterPro"/>
</dbReference>
<dbReference type="VEuPathDB" id="FungiDB:C8Q69DRAFT_279162"/>
<feature type="compositionally biased region" description="Acidic residues" evidence="1">
    <location>
        <begin position="680"/>
        <end position="689"/>
    </location>
</feature>
<evidence type="ECO:0008006" key="4">
    <source>
        <dbReference type="Google" id="ProtNLM"/>
    </source>
</evidence>
<evidence type="ECO:0000313" key="3">
    <source>
        <dbReference type="Proteomes" id="UP000283841"/>
    </source>
</evidence>
<feature type="compositionally biased region" description="Basic and acidic residues" evidence="1">
    <location>
        <begin position="578"/>
        <end position="592"/>
    </location>
</feature>
<reference evidence="2 3" key="1">
    <citation type="journal article" date="2018" name="Front. Microbiol.">
        <title>Genomic and genetic insights into a cosmopolitan fungus, Paecilomyces variotii (Eurotiales).</title>
        <authorList>
            <person name="Urquhart A.S."/>
            <person name="Mondo S.J."/>
            <person name="Makela M.R."/>
            <person name="Hane J.K."/>
            <person name="Wiebenga A."/>
            <person name="He G."/>
            <person name="Mihaltcheva S."/>
            <person name="Pangilinan J."/>
            <person name="Lipzen A."/>
            <person name="Barry K."/>
            <person name="de Vries R.P."/>
            <person name="Grigoriev I.V."/>
            <person name="Idnurm A."/>
        </authorList>
    </citation>
    <scope>NUCLEOTIDE SEQUENCE [LARGE SCALE GENOMIC DNA]</scope>
    <source>
        <strain evidence="2 3">CBS 101075</strain>
    </source>
</reference>
<name>A0A443HTA5_BYSSP</name>
<feature type="compositionally biased region" description="Low complexity" evidence="1">
    <location>
        <begin position="663"/>
        <end position="677"/>
    </location>
</feature>
<gene>
    <name evidence="2" type="ORF">C8Q69DRAFT_279162</name>
</gene>
<evidence type="ECO:0000313" key="2">
    <source>
        <dbReference type="EMBL" id="RWQ95041.1"/>
    </source>
</evidence>
<feature type="region of interest" description="Disordered" evidence="1">
    <location>
        <begin position="490"/>
        <end position="522"/>
    </location>
</feature>
<dbReference type="RefSeq" id="XP_028484686.1">
    <property type="nucleotide sequence ID" value="XM_028626894.1"/>
</dbReference>
<keyword evidence="3" id="KW-1185">Reference proteome</keyword>
<feature type="compositionally biased region" description="Basic and acidic residues" evidence="1">
    <location>
        <begin position="635"/>
        <end position="662"/>
    </location>
</feature>
<feature type="compositionally biased region" description="Acidic residues" evidence="1">
    <location>
        <begin position="448"/>
        <end position="461"/>
    </location>
</feature>
<dbReference type="AlphaFoldDB" id="A0A443HTA5"/>
<proteinExistence type="predicted"/>
<dbReference type="GeneID" id="39596171"/>
<dbReference type="Proteomes" id="UP000283841">
    <property type="component" value="Unassembled WGS sequence"/>
</dbReference>
<feature type="compositionally biased region" description="Acidic residues" evidence="1">
    <location>
        <begin position="8"/>
        <end position="19"/>
    </location>
</feature>
<dbReference type="GO" id="GO:0000500">
    <property type="term" value="C:RNA polymerase I upstream activating factor complex"/>
    <property type="evidence" value="ECO:0007669"/>
    <property type="project" value="InterPro"/>
</dbReference>
<dbReference type="PANTHER" id="PTHR28079:SF1">
    <property type="entry name" value="RNA POLYMERASE I-SPECIFIC TRANSCRIPTION INITIATION FACTOR RRN5"/>
    <property type="match status" value="1"/>
</dbReference>
<feature type="region of interest" description="Disordered" evidence="1">
    <location>
        <begin position="399"/>
        <end position="461"/>
    </location>
</feature>
<sequence length="708" mass="80122">MSTTSLYEPDEDEEASDSDVDSRAPRQGFPASSPPLQGLRIESSDESGGENRKTRRRSRSSKGLRYNAHRSRRRGFTKEAIESYRHMLTDMINDVSTGPKFDEGETHHPSQNGAVTWSSSEKNVFFNVLARKGTDGIRDISNAIGTKSELEVLDYIKLLQAGLERQHLLERHPRSIVLGDIPAAAEVSPECCEALDEFAEILALEEQASEDTSGRKKHHDNWIIDREKAEQIEQQLETQNSSDNQAESSIALSASLLNISKWIKLSERCFMNFGGSRIEDNWVNIAYADESPSLTSDAFADFYALAVSITRRLVQSSIFFAMSRIRDVSWSNREISRVVRLRDVRAALDVLNMKSDTFDFWIGAARRCSLEVADIRHRKGWTTSYMSYDEVENALSGSVASRERSVSRHPSENQTQEIDAMEEEDDDDESSAEEMSEALSSPGSEPRSDEDEEMAPDPETLEDTHAEYLDEQISKTEELRIWQLIGHHVPSGPEPPIKLEDSDRMPNANLTGPRKPIGERKRKEDLVDWRDRVLYRSEWEEYGYEIFEIEDDLDRNRRKRRRVEDTRGSKSSTLQVRKWRENIDHDSSDQNERNTAGMGDTTTDAHEGHTDENEDDQSTDLSDGGMELDPASEASAHHILDEHGHDHDHEHERKPDKEDRDGSQGSHPPSSSGHGQPVLDPEEGEEEEEIRPPLHSGSPGSHELGDSE</sequence>
<feature type="compositionally biased region" description="Basic residues" evidence="1">
    <location>
        <begin position="53"/>
        <end position="73"/>
    </location>
</feature>
<dbReference type="GO" id="GO:0000182">
    <property type="term" value="F:rDNA binding"/>
    <property type="evidence" value="ECO:0007669"/>
    <property type="project" value="TreeGrafter"/>
</dbReference>
<feature type="region of interest" description="Disordered" evidence="1">
    <location>
        <begin position="553"/>
        <end position="708"/>
    </location>
</feature>
<feature type="compositionally biased region" description="Acidic residues" evidence="1">
    <location>
        <begin position="419"/>
        <end position="436"/>
    </location>
</feature>
<organism evidence="2 3">
    <name type="scientific">Byssochlamys spectabilis</name>
    <name type="common">Paecilomyces variotii</name>
    <dbReference type="NCBI Taxonomy" id="264951"/>
    <lineage>
        <taxon>Eukaryota</taxon>
        <taxon>Fungi</taxon>
        <taxon>Dikarya</taxon>
        <taxon>Ascomycota</taxon>
        <taxon>Pezizomycotina</taxon>
        <taxon>Eurotiomycetes</taxon>
        <taxon>Eurotiomycetidae</taxon>
        <taxon>Eurotiales</taxon>
        <taxon>Thermoascaceae</taxon>
        <taxon>Paecilomyces</taxon>
    </lineage>
</organism>
<dbReference type="GO" id="GO:0006361">
    <property type="term" value="P:transcription initiation at RNA polymerase I promoter"/>
    <property type="evidence" value="ECO:0007669"/>
    <property type="project" value="TreeGrafter"/>
</dbReference>
<feature type="region of interest" description="Disordered" evidence="1">
    <location>
        <begin position="1"/>
        <end position="73"/>
    </location>
</feature>